<gene>
    <name evidence="16" type="ORF">SAMN05421580_10736</name>
</gene>
<dbReference type="InterPro" id="IPR010923">
    <property type="entry name" value="T(6)A37_SUA5"/>
</dbReference>
<evidence type="ECO:0000256" key="10">
    <source>
        <dbReference type="ARBA" id="ARBA00022840"/>
    </source>
</evidence>
<feature type="binding site" evidence="14">
    <location>
        <position position="58"/>
    </location>
    <ligand>
        <name>ATP</name>
        <dbReference type="ChEBI" id="CHEBI:30616"/>
    </ligand>
</feature>
<dbReference type="GO" id="GO:0008033">
    <property type="term" value="P:tRNA processing"/>
    <property type="evidence" value="ECO:0007669"/>
    <property type="project" value="UniProtKB-KW"/>
</dbReference>
<dbReference type="GO" id="GO:0005524">
    <property type="term" value="F:ATP binding"/>
    <property type="evidence" value="ECO:0007669"/>
    <property type="project" value="UniProtKB-UniRule"/>
</dbReference>
<feature type="binding site" evidence="14">
    <location>
        <position position="118"/>
    </location>
    <ligand>
        <name>ATP</name>
        <dbReference type="ChEBI" id="CHEBI:30616"/>
    </ligand>
</feature>
<dbReference type="STRING" id="453582.SAMN05421580_10736"/>
<dbReference type="GO" id="GO:0006450">
    <property type="term" value="P:regulation of translational fidelity"/>
    <property type="evidence" value="ECO:0007669"/>
    <property type="project" value="TreeGrafter"/>
</dbReference>
<dbReference type="Pfam" id="PF01300">
    <property type="entry name" value="Sua5_yciO_yrdC"/>
    <property type="match status" value="1"/>
</dbReference>
<feature type="binding site" evidence="14">
    <location>
        <position position="31"/>
    </location>
    <ligand>
        <name>L-threonine</name>
        <dbReference type="ChEBI" id="CHEBI:57926"/>
    </ligand>
</feature>
<feature type="binding site" evidence="14">
    <location>
        <position position="140"/>
    </location>
    <ligand>
        <name>ATP</name>
        <dbReference type="ChEBI" id="CHEBI:30616"/>
    </ligand>
</feature>
<evidence type="ECO:0000313" key="16">
    <source>
        <dbReference type="EMBL" id="SIS93467.1"/>
    </source>
</evidence>
<feature type="binding site" evidence="14">
    <location>
        <position position="54"/>
    </location>
    <ligand>
        <name>ATP</name>
        <dbReference type="ChEBI" id="CHEBI:30616"/>
    </ligand>
</feature>
<dbReference type="InterPro" id="IPR038385">
    <property type="entry name" value="Sua5/YwlC_C"/>
</dbReference>
<evidence type="ECO:0000256" key="7">
    <source>
        <dbReference type="ARBA" id="ARBA00022694"/>
    </source>
</evidence>
<dbReference type="Pfam" id="PF03481">
    <property type="entry name" value="Sua5_C"/>
    <property type="match status" value="1"/>
</dbReference>
<feature type="binding site" evidence="14">
    <location>
        <position position="138"/>
    </location>
    <ligand>
        <name>L-threonine</name>
        <dbReference type="ChEBI" id="CHEBI:57926"/>
    </ligand>
</feature>
<evidence type="ECO:0000256" key="3">
    <source>
        <dbReference type="ARBA" id="ARBA00012584"/>
    </source>
</evidence>
<feature type="binding site" evidence="14">
    <location>
        <position position="148"/>
    </location>
    <ligand>
        <name>ATP</name>
        <dbReference type="ChEBI" id="CHEBI:30616"/>
    </ligand>
</feature>
<dbReference type="OrthoDB" id="9814580at2"/>
<dbReference type="FunFam" id="3.90.870.10:FF:000009">
    <property type="entry name" value="Threonylcarbamoyl-AMP synthase, putative"/>
    <property type="match status" value="1"/>
</dbReference>
<evidence type="ECO:0000256" key="13">
    <source>
        <dbReference type="PIRNR" id="PIRNR004930"/>
    </source>
</evidence>
<evidence type="ECO:0000256" key="14">
    <source>
        <dbReference type="PIRSR" id="PIRSR004930-1"/>
    </source>
</evidence>
<dbReference type="NCBIfam" id="TIGR00057">
    <property type="entry name" value="L-threonylcarbamoyladenylate synthase"/>
    <property type="match status" value="1"/>
</dbReference>
<keyword evidence="6 13" id="KW-0808">Transferase</keyword>
<evidence type="ECO:0000256" key="12">
    <source>
        <dbReference type="ARBA" id="ARBA00048366"/>
    </source>
</evidence>
<name>A0A1N7N507_9RHOB</name>
<dbReference type="EC" id="2.7.7.87" evidence="3 13"/>
<feature type="binding site" evidence="14">
    <location>
        <position position="178"/>
    </location>
    <ligand>
        <name>L-threonine</name>
        <dbReference type="ChEBI" id="CHEBI:57926"/>
    </ligand>
</feature>
<evidence type="ECO:0000256" key="5">
    <source>
        <dbReference type="ARBA" id="ARBA00022490"/>
    </source>
</evidence>
<keyword evidence="8 13" id="KW-0548">Nucleotidyltransferase</keyword>
<dbReference type="Gene3D" id="3.90.870.10">
    <property type="entry name" value="DHBP synthase"/>
    <property type="match status" value="1"/>
</dbReference>
<evidence type="ECO:0000256" key="8">
    <source>
        <dbReference type="ARBA" id="ARBA00022695"/>
    </source>
</evidence>
<dbReference type="InterPro" id="IPR006070">
    <property type="entry name" value="Sua5-like_dom"/>
</dbReference>
<feature type="binding site" evidence="14">
    <location>
        <position position="114"/>
    </location>
    <ligand>
        <name>ATP</name>
        <dbReference type="ChEBI" id="CHEBI:30616"/>
    </ligand>
</feature>
<evidence type="ECO:0000313" key="17">
    <source>
        <dbReference type="Proteomes" id="UP000186221"/>
    </source>
</evidence>
<feature type="binding site" evidence="14">
    <location>
        <position position="63"/>
    </location>
    <ligand>
        <name>ATP</name>
        <dbReference type="ChEBI" id="CHEBI:30616"/>
    </ligand>
</feature>
<dbReference type="GO" id="GO:0005737">
    <property type="term" value="C:cytoplasm"/>
    <property type="evidence" value="ECO:0007669"/>
    <property type="project" value="UniProtKB-SubCell"/>
</dbReference>
<evidence type="ECO:0000256" key="11">
    <source>
        <dbReference type="ARBA" id="ARBA00029774"/>
    </source>
</evidence>
<accession>A0A1N7N507</accession>
<evidence type="ECO:0000256" key="9">
    <source>
        <dbReference type="ARBA" id="ARBA00022741"/>
    </source>
</evidence>
<evidence type="ECO:0000256" key="4">
    <source>
        <dbReference type="ARBA" id="ARBA00015492"/>
    </source>
</evidence>
<comment type="similarity">
    <text evidence="2 13">Belongs to the SUA5 family.</text>
</comment>
<dbReference type="AlphaFoldDB" id="A0A1N7N507"/>
<dbReference type="PANTHER" id="PTHR17490">
    <property type="entry name" value="SUA5"/>
    <property type="match status" value="1"/>
</dbReference>
<dbReference type="PROSITE" id="PS51163">
    <property type="entry name" value="YRDC"/>
    <property type="match status" value="1"/>
</dbReference>
<dbReference type="InterPro" id="IPR050156">
    <property type="entry name" value="TC-AMP_synthase_SUA5"/>
</dbReference>
<organism evidence="16 17">
    <name type="scientific">Rhodobacter aestuarii</name>
    <dbReference type="NCBI Taxonomy" id="453582"/>
    <lineage>
        <taxon>Bacteria</taxon>
        <taxon>Pseudomonadati</taxon>
        <taxon>Pseudomonadota</taxon>
        <taxon>Alphaproteobacteria</taxon>
        <taxon>Rhodobacterales</taxon>
        <taxon>Rhodobacter group</taxon>
        <taxon>Rhodobacter</taxon>
    </lineage>
</organism>
<feature type="binding site" evidence="14">
    <location>
        <position position="226"/>
    </location>
    <ligand>
        <name>ATP</name>
        <dbReference type="ChEBI" id="CHEBI:30616"/>
    </ligand>
</feature>
<sequence>MTERLGADAAGLARASTLLHAGALVAFPTETVYGLGGDARNGTAVAGIFAAKGRPQFNPLIVHVADMAMAEEIAVFTPQARALAQAFWPGPLTLVLPLRKEAGISDLVSAGLETVALRMPAHPLARALLETFGGPLAAPSANPSGKVSPTEAHHVLEGLSGKIAAVLDGGACAVGVESTILSLDPPTMLRPGGLPAETLEEALGASLASGGNAAKPNAPGQLTSHYAPGAAVRLNATEKRDGEVFIGFGSGPKADLTLSATADLVEAAAALFATLRAADKLATARNATAIAVAPIPETGLGRAINDRLRRAAAPRN</sequence>
<dbReference type="InterPro" id="IPR005145">
    <property type="entry name" value="Sua5_C"/>
</dbReference>
<keyword evidence="7 13" id="KW-0819">tRNA processing</keyword>
<proteinExistence type="inferred from homology"/>
<evidence type="ECO:0000259" key="15">
    <source>
        <dbReference type="PROSITE" id="PS51163"/>
    </source>
</evidence>
<keyword evidence="9 13" id="KW-0547">Nucleotide-binding</keyword>
<reference evidence="17" key="1">
    <citation type="submission" date="2017-01" db="EMBL/GenBank/DDBJ databases">
        <authorList>
            <person name="Varghese N."/>
            <person name="Submissions S."/>
        </authorList>
    </citation>
    <scope>NUCLEOTIDE SEQUENCE [LARGE SCALE GENOMIC DNA]</scope>
    <source>
        <strain evidence="17">DSM 19945</strain>
    </source>
</reference>
<dbReference type="Gene3D" id="3.40.50.11030">
    <property type="entry name" value="Threonylcarbamoyl-AMP synthase, C-terminal domain"/>
    <property type="match status" value="1"/>
</dbReference>
<dbReference type="PANTHER" id="PTHR17490:SF16">
    <property type="entry name" value="THREONYLCARBAMOYL-AMP SYNTHASE"/>
    <property type="match status" value="1"/>
</dbReference>
<evidence type="ECO:0000256" key="6">
    <source>
        <dbReference type="ARBA" id="ARBA00022679"/>
    </source>
</evidence>
<comment type="catalytic activity">
    <reaction evidence="12 13">
        <text>L-threonine + hydrogencarbonate + ATP = L-threonylcarbamoyladenylate + diphosphate + H2O</text>
        <dbReference type="Rhea" id="RHEA:36407"/>
        <dbReference type="ChEBI" id="CHEBI:15377"/>
        <dbReference type="ChEBI" id="CHEBI:17544"/>
        <dbReference type="ChEBI" id="CHEBI:30616"/>
        <dbReference type="ChEBI" id="CHEBI:33019"/>
        <dbReference type="ChEBI" id="CHEBI:57926"/>
        <dbReference type="ChEBI" id="CHEBI:73682"/>
        <dbReference type="EC" id="2.7.7.87"/>
    </reaction>
</comment>
<feature type="domain" description="YrdC-like" evidence="15">
    <location>
        <begin position="9"/>
        <end position="194"/>
    </location>
</feature>
<dbReference type="GO" id="GO:0003725">
    <property type="term" value="F:double-stranded RNA binding"/>
    <property type="evidence" value="ECO:0007669"/>
    <property type="project" value="UniProtKB-UniRule"/>
</dbReference>
<keyword evidence="17" id="KW-1185">Reference proteome</keyword>
<comment type="function">
    <text evidence="13">Required for the formation of a threonylcarbamoyl group on adenosine at position 37 (t(6)A37) in tRNAs that read codons beginning with adenine.</text>
</comment>
<dbReference type="EMBL" id="FTOG01000007">
    <property type="protein sequence ID" value="SIS93467.1"/>
    <property type="molecule type" value="Genomic_DNA"/>
</dbReference>
<dbReference type="GO" id="GO:0000049">
    <property type="term" value="F:tRNA binding"/>
    <property type="evidence" value="ECO:0007669"/>
    <property type="project" value="TreeGrafter"/>
</dbReference>
<feature type="binding site" evidence="14">
    <location>
        <position position="190"/>
    </location>
    <ligand>
        <name>ATP</name>
        <dbReference type="ChEBI" id="CHEBI:30616"/>
    </ligand>
</feature>
<dbReference type="GO" id="GO:0061710">
    <property type="term" value="F:L-threonylcarbamoyladenylate synthase"/>
    <property type="evidence" value="ECO:0007669"/>
    <property type="project" value="UniProtKB-EC"/>
</dbReference>
<dbReference type="PIRSF" id="PIRSF004930">
    <property type="entry name" value="Tln_factor_SUA5"/>
    <property type="match status" value="1"/>
</dbReference>
<dbReference type="Proteomes" id="UP000186221">
    <property type="component" value="Unassembled WGS sequence"/>
</dbReference>
<comment type="subcellular location">
    <subcellularLocation>
        <location evidence="1 13">Cytoplasm</location>
    </subcellularLocation>
</comment>
<evidence type="ECO:0000256" key="2">
    <source>
        <dbReference type="ARBA" id="ARBA00007663"/>
    </source>
</evidence>
<protein>
    <recommendedName>
        <fullName evidence="4 13">Threonylcarbamoyl-AMP synthase</fullName>
        <shortName evidence="13">TC-AMP synthase</shortName>
        <ecNumber evidence="3 13">2.7.7.87</ecNumber>
    </recommendedName>
    <alternativeName>
        <fullName evidence="11 13">L-threonylcarbamoyladenylate synthase</fullName>
    </alternativeName>
</protein>
<dbReference type="InterPro" id="IPR017945">
    <property type="entry name" value="DHBP_synth_RibB-like_a/b_dom"/>
</dbReference>
<keyword evidence="5 13" id="KW-0963">Cytoplasm</keyword>
<dbReference type="RefSeq" id="WP_076485285.1">
    <property type="nucleotide sequence ID" value="NZ_FTOG01000007.1"/>
</dbReference>
<keyword evidence="10 13" id="KW-0067">ATP-binding</keyword>
<evidence type="ECO:0000256" key="1">
    <source>
        <dbReference type="ARBA" id="ARBA00004496"/>
    </source>
</evidence>
<dbReference type="SUPFAM" id="SSF55821">
    <property type="entry name" value="YrdC/RibB"/>
    <property type="match status" value="1"/>
</dbReference>